<feature type="compositionally biased region" description="Polar residues" evidence="3">
    <location>
        <begin position="1615"/>
        <end position="1634"/>
    </location>
</feature>
<feature type="compositionally biased region" description="Basic and acidic residues" evidence="3">
    <location>
        <begin position="2360"/>
        <end position="2373"/>
    </location>
</feature>
<feature type="compositionally biased region" description="Low complexity" evidence="3">
    <location>
        <begin position="1933"/>
        <end position="1949"/>
    </location>
</feature>
<feature type="compositionally biased region" description="Basic and acidic residues" evidence="3">
    <location>
        <begin position="2138"/>
        <end position="2162"/>
    </location>
</feature>
<dbReference type="EMBL" id="CDMZ01003891">
    <property type="protein sequence ID" value="CEM47952.1"/>
    <property type="molecule type" value="Genomic_DNA"/>
</dbReference>
<feature type="compositionally biased region" description="Pro residues" evidence="3">
    <location>
        <begin position="2329"/>
        <end position="2349"/>
    </location>
</feature>
<feature type="compositionally biased region" description="Polar residues" evidence="3">
    <location>
        <begin position="2405"/>
        <end position="2422"/>
    </location>
</feature>
<feature type="compositionally biased region" description="Basic and acidic residues" evidence="3">
    <location>
        <begin position="995"/>
        <end position="1004"/>
    </location>
</feature>
<feature type="region of interest" description="Disordered" evidence="3">
    <location>
        <begin position="851"/>
        <end position="1105"/>
    </location>
</feature>
<dbReference type="InterPro" id="IPR036770">
    <property type="entry name" value="Ankyrin_rpt-contain_sf"/>
</dbReference>
<feature type="compositionally biased region" description="Polar residues" evidence="3">
    <location>
        <begin position="1822"/>
        <end position="1839"/>
    </location>
</feature>
<feature type="region of interest" description="Disordered" evidence="3">
    <location>
        <begin position="1874"/>
        <end position="1896"/>
    </location>
</feature>
<reference evidence="4" key="1">
    <citation type="submission" date="2014-11" db="EMBL/GenBank/DDBJ databases">
        <authorList>
            <person name="Otto D Thomas"/>
            <person name="Naeem Raeece"/>
        </authorList>
    </citation>
    <scope>NUCLEOTIDE SEQUENCE</scope>
</reference>
<feature type="compositionally biased region" description="Basic and acidic residues" evidence="3">
    <location>
        <begin position="885"/>
        <end position="902"/>
    </location>
</feature>
<feature type="compositionally biased region" description="Low complexity" evidence="3">
    <location>
        <begin position="3032"/>
        <end position="3042"/>
    </location>
</feature>
<feature type="compositionally biased region" description="Basic residues" evidence="3">
    <location>
        <begin position="2184"/>
        <end position="2194"/>
    </location>
</feature>
<feature type="region of interest" description="Disordered" evidence="3">
    <location>
        <begin position="1255"/>
        <end position="1429"/>
    </location>
</feature>
<feature type="compositionally biased region" description="Basic and acidic residues" evidence="3">
    <location>
        <begin position="1773"/>
        <end position="1805"/>
    </location>
</feature>
<feature type="compositionally biased region" description="Low complexity" evidence="3">
    <location>
        <begin position="2728"/>
        <end position="2737"/>
    </location>
</feature>
<dbReference type="Gene3D" id="1.25.40.20">
    <property type="entry name" value="Ankyrin repeat-containing domain"/>
    <property type="match status" value="1"/>
</dbReference>
<dbReference type="InterPro" id="IPR002110">
    <property type="entry name" value="Ankyrin_rpt"/>
</dbReference>
<feature type="compositionally biased region" description="Basic residues" evidence="3">
    <location>
        <begin position="2374"/>
        <end position="2383"/>
    </location>
</feature>
<feature type="compositionally biased region" description="Low complexity" evidence="3">
    <location>
        <begin position="2555"/>
        <end position="2567"/>
    </location>
</feature>
<feature type="region of interest" description="Disordered" evidence="3">
    <location>
        <begin position="470"/>
        <end position="503"/>
    </location>
</feature>
<evidence type="ECO:0000256" key="1">
    <source>
        <dbReference type="ARBA" id="ARBA00022581"/>
    </source>
</evidence>
<dbReference type="VEuPathDB" id="CryptoDB:Cvel_8600"/>
<feature type="region of interest" description="Disordered" evidence="3">
    <location>
        <begin position="689"/>
        <end position="833"/>
    </location>
</feature>
<feature type="compositionally biased region" description="Basic and acidic residues" evidence="3">
    <location>
        <begin position="2039"/>
        <end position="2054"/>
    </location>
</feature>
<feature type="region of interest" description="Disordered" evidence="3">
    <location>
        <begin position="1469"/>
        <end position="1839"/>
    </location>
</feature>
<feature type="compositionally biased region" description="Polar residues" evidence="3">
    <location>
        <begin position="2692"/>
        <end position="2701"/>
    </location>
</feature>
<feature type="region of interest" description="Disordered" evidence="3">
    <location>
        <begin position="1933"/>
        <end position="1972"/>
    </location>
</feature>
<proteinExistence type="predicted"/>
<feature type="compositionally biased region" description="Basic and acidic residues" evidence="3">
    <location>
        <begin position="2791"/>
        <end position="2814"/>
    </location>
</feature>
<feature type="compositionally biased region" description="Low complexity" evidence="3">
    <location>
        <begin position="2587"/>
        <end position="2597"/>
    </location>
</feature>
<feature type="compositionally biased region" description="Basic and acidic residues" evidence="3">
    <location>
        <begin position="1170"/>
        <end position="1197"/>
    </location>
</feature>
<dbReference type="PANTHER" id="PTHR13037">
    <property type="entry name" value="FORMIN"/>
    <property type="match status" value="1"/>
</dbReference>
<feature type="compositionally biased region" description="Polar residues" evidence="3">
    <location>
        <begin position="1360"/>
        <end position="1371"/>
    </location>
</feature>
<feature type="compositionally biased region" description="Pro residues" evidence="3">
    <location>
        <begin position="2980"/>
        <end position="2994"/>
    </location>
</feature>
<feature type="compositionally biased region" description="Basic and acidic residues" evidence="3">
    <location>
        <begin position="926"/>
        <end position="938"/>
    </location>
</feature>
<feature type="compositionally biased region" description="Gly residues" evidence="3">
    <location>
        <begin position="3001"/>
        <end position="3017"/>
    </location>
</feature>
<gene>
    <name evidence="4" type="ORF">Cvel_8600</name>
</gene>
<feature type="compositionally biased region" description="Pro residues" evidence="3">
    <location>
        <begin position="2750"/>
        <end position="2790"/>
    </location>
</feature>
<keyword evidence="1" id="KW-0945">Host-virus interaction</keyword>
<feature type="compositionally biased region" description="Basic and acidic residues" evidence="3">
    <location>
        <begin position="1071"/>
        <end position="1080"/>
    </location>
</feature>
<feature type="compositionally biased region" description="Basic and acidic residues" evidence="3">
    <location>
        <begin position="1210"/>
        <end position="1221"/>
    </location>
</feature>
<feature type="region of interest" description="Disordered" evidence="3">
    <location>
        <begin position="2020"/>
        <end position="2239"/>
    </location>
</feature>
<feature type="compositionally biased region" description="Basic residues" evidence="3">
    <location>
        <begin position="2497"/>
        <end position="2511"/>
    </location>
</feature>
<feature type="compositionally biased region" description="Polar residues" evidence="3">
    <location>
        <begin position="1255"/>
        <end position="1269"/>
    </location>
</feature>
<feature type="repeat" description="ANK" evidence="2">
    <location>
        <begin position="61"/>
        <end position="84"/>
    </location>
</feature>
<name>A0A0G4HU58_9ALVE</name>
<feature type="region of interest" description="Disordered" evidence="3">
    <location>
        <begin position="264"/>
        <end position="286"/>
    </location>
</feature>
<feature type="compositionally biased region" description="Low complexity" evidence="3">
    <location>
        <begin position="2229"/>
        <end position="2239"/>
    </location>
</feature>
<dbReference type="SUPFAM" id="SSF48403">
    <property type="entry name" value="Ankyrin repeat"/>
    <property type="match status" value="1"/>
</dbReference>
<feature type="region of interest" description="Disordered" evidence="3">
    <location>
        <begin position="1130"/>
        <end position="1225"/>
    </location>
</feature>
<feature type="compositionally biased region" description="Polar residues" evidence="3">
    <location>
        <begin position="2660"/>
        <end position="2675"/>
    </location>
</feature>
<sequence>MLTLPLRKNAPVECVPAHRFGHTPLHTACLRNQLGDVKAILAGSREPPARLLSTLNALDDSGCTPLHFAASRNHHEVIEFLLQHPLYRLVLRTDAQDTHLQRTPLMEASEKGFTRSVDLLLGHELFLYESAELIKDISWLKEPEHFTVMPTVSAWEHKKNPCPDVQTDPYLIAQPPKLSVAEKDFRGKTALDLAAERKHAGVIKCFHYFHKRRNEQIMRKLRQAIGWLLHSGRLQFEAIRVEMGGARSLMGSLPDIAPSVPVFNPPSSLPRSPTSSPHRSARALSPYQGPYSNGWERVGEEDGQSLQRKEGRVLQSVGPRGVHLYSREGEFASRHKRADGRISFLESDIEAFIQRRIRTVRSAKSAVESQLREKEREERAILRALASPRRRPVSPFENQGAHPHSALPSAAEEKASRMRMLSSLFGTAPVDLTFTRREWLQSTPFEGPPPLTLPEDAPLEALLTSFYQPIGQEDPAGEPPLSPADLPTHPARPLSSPLHMQRSPLTGLPSTVIVTSQEGVAVCRKKLKRPQTADSQVQAPPLLEDVRGDDFNEFVRNAEAFEKDNTNQKARPFDLSTLCFPGLCASTAAAGAEDRLQTRLGVLTNGGCKGAAALEGVRKWDGGVGHSAPPAVRELAVPLSVFECTDSTLQYVLSVVAPPIARLSASPSNPLTLPCTVDEMKESAQLHVALEFSPPSPSPSRRQGGGQRREADSASAARGVAFEDAAGWRDERDGLLVGEGEDRNPFAVSSDHGGDVSAGGQLEKKGSGESQPAPPRPLPTPTGHPFPSGVSTEPEKEAPPDGVGSPDHHDGVRPVKHKQLSPSNLSAGVEGVARAEGVSDDMWARFETVLPRIDPPSADARQDGEGLNVLDLTPVPVGGQAGGDQTRKAREKEGKGGEKRPTDEEEHASSILGMSPELANSLFGDSLKKGEEGEREGRQSAVAEGEGGGDTLSPPPKTATLEPETVAVRTSGVLVETPPSSEEGGAHPRPPAEQSAEREEDSFRGHLQVVEILTESSDAAGEVEAPLGSGGSPVNLYGDVTPSSDSEWWLAEGERERESEDLGGEAGTLALKREAAEGRLESPTPEKGTGNERVPPGGEEAAGASRVVAADEIDAEVCARMAAEASATLKAETGEFSAEWGAEGEGSRKNRGGEVGEIEVSEQVQQGKGVESENAKNAEQPEKEKKEVQAEGQKSAEGEISDASIQAGDMVKDEKEKERQKMRTTSAVLVQAAVSAALEKIGNAAGSDISASVASLSVSNKPARQTQPGNLYEKGDGEGEGQIGAGATISEADVSVPPLPADTPGALPVPQELAPPPVPDAKVDLGDQLTALLLGQGPDENEIPSAKGAPTPSFPDSLAPSPTTLPGASTVHSRRAPFGFPHHKEGPEYGGTPSPSAPSRPPLDRTGGTQRQSGQMGMRGTGEVDGIDPFGPLLVEAARSLEGGTGSFSAFSSPNEARLSPLQVENRTAPLAQSGGGPLPTFRGGDDRGGISMTVDDGRGGTEWWEDDGDDQRGKAAEAEDTETETIPPKLGEIAMPAPVPLEGVVGGHQVQQPPPLPGDPAGIRDFRDRPAADGDELSPLPLSQPASSWGGLTGISSPFLGPSQVDSRGLPPGVSQQLGIGGTTPPTTRQATSLAPPLLSHHPSKSGGAVGQRVEQGPFLLTPTQSNISKLGSEMSFSHPGFLTDEDSPPDQHATGGRIPPPRQHPFPSASVSFRGEQSGPHPHPFTLVQQAPSTQQAEGAYPRGGSTNPFVVSGAEVEERRPSQMHGETIGGERKEREPVAGVEKERMSGKGGVKEKERHISPHAEIPIVSGNWDDSDTEPSGPSPSGLTGRSNMRQTTRTPLNRTAFDSLLDTAHKQLLKIGLHTFKTQQQPLATAPAPDSLGEITPPGHAAHTPPFRHTLTAGHPHLQHPSQQQQFIYVQQPQLHHQQQQLQLQTPLQSTQQFQSAPAGPGLSALSQAAERPAGGGPVSDPAAVSFFMGDDFGVSVSDSPVSPHSGHKLSVANGESQHVHFAVGAEGGEEAAAGKERPRRRKKKVEGDWEETGKDGHGDHTGTAGGSRGKSPKEGGVKEKEEGEERKGKKGKGRERRKDKEKEEQYEEGRRTEKGKPSIHIDLEKLRVASSGDRLRRTKKKKMPVVDERDEGGDGKKGKGHTGDGRDADEVEVPASPLSAPHRSSAGKKTAGKHGGKQKSRKEVEEENEGGEQLDEGDVPQGEVPKDQRRRSAGDVDASAAAPSPTSLLALARALGDLSPENAATAAGGEETEEKGLPGLGPSPTSGALPRPPSDGQPEEDRPKDANLLDDILGGETQPTAPIAEESRRPSVAIPVPPPETGTPDATPPAPPVVTPPAVGAPPAEETEKTREKEKERGKKSSSKGKRGKRDTGGSPPAAIDFFELEGAPTPQASSPAVQTRPQETQSPPEAPRKESTDIPATKPQQTVRPTAGQTDQSSPMGGRPVLVPISNPVSPSAQKNESAPAAVPPEINDGPTPPPPSSRHHGKEKKKHRRRKSQTEDPPEFAHFSSFIFPDEPSSPPAPAPGVSSTPAPKAPPPSSTAADTLPASAATGSINLPVQAGGPFSSLTGGPSSNWASFPSSSVPPPSLQQQKEKEKAKEKKVEDPFGPLVSLAREKDKQGGGAGGRSTPSSQQKKQKPVVASSRPESLSQSYSSAVPSKQPSPSPAPTQGGDASFSFASTLSFNNLFPKAKSKAKPKDKQSTSPSPTPAPTAPAQSQTQTRAAKKDDHSAAPGPSTPSPAPPVQQPPPVLPTSPPSSEPAPGAPPVPVPAPAAPRPEEKEKKRVADTRRNSVEAEKETVSGGRRKSAVEPPSVLPPKTADKVTPPPEHPPPRTEPPPVSDPAETLSPPSGGLAQTILERFKKKQEANQRRTETIYREEETRQHDDQAEREDMREREREREATREADRRRIRERFAPPPLVPATSGSPIGGAGLDSLLGPAGGGGVDADTALPPPLPSDTLRGPVPAPPLAPPPPPLAPPALDALLGGGGGPPDGRRGSGGPGLPPPLAPLGGGGLDSLLGSQGPPL</sequence>
<feature type="compositionally biased region" description="Low complexity" evidence="3">
    <location>
        <begin position="1578"/>
        <end position="1589"/>
    </location>
</feature>
<dbReference type="SMART" id="SM00248">
    <property type="entry name" value="ANK"/>
    <property type="match status" value="4"/>
</dbReference>
<evidence type="ECO:0000256" key="2">
    <source>
        <dbReference type="PROSITE-ProRule" id="PRU00023"/>
    </source>
</evidence>
<feature type="compositionally biased region" description="Basic and acidic residues" evidence="3">
    <location>
        <begin position="1563"/>
        <end position="1573"/>
    </location>
</feature>
<organism evidence="4">
    <name type="scientific">Chromera velia CCMP2878</name>
    <dbReference type="NCBI Taxonomy" id="1169474"/>
    <lineage>
        <taxon>Eukaryota</taxon>
        <taxon>Sar</taxon>
        <taxon>Alveolata</taxon>
        <taxon>Colpodellida</taxon>
        <taxon>Chromeraceae</taxon>
        <taxon>Chromera</taxon>
    </lineage>
</organism>
<dbReference type="PROSITE" id="PS50088">
    <property type="entry name" value="ANK_REPEAT"/>
    <property type="match status" value="1"/>
</dbReference>
<accession>A0A0G4HU58</accession>
<feature type="compositionally biased region" description="Pro residues" evidence="3">
    <location>
        <begin position="2839"/>
        <end position="2855"/>
    </location>
</feature>
<feature type="compositionally biased region" description="Basic and acidic residues" evidence="3">
    <location>
        <begin position="2879"/>
        <end position="2930"/>
    </location>
</feature>
<feature type="compositionally biased region" description="Basic and acidic residues" evidence="3">
    <location>
        <begin position="2607"/>
        <end position="2620"/>
    </location>
</feature>
<feature type="compositionally biased region" description="Polar residues" evidence="3">
    <location>
        <begin position="2466"/>
        <end position="2476"/>
    </location>
</feature>
<feature type="compositionally biased region" description="Basic and acidic residues" evidence="3">
    <location>
        <begin position="2218"/>
        <end position="2228"/>
    </location>
</feature>
<feature type="compositionally biased region" description="Basic and acidic residues" evidence="3">
    <location>
        <begin position="1145"/>
        <end position="1154"/>
    </location>
</feature>
<feature type="compositionally biased region" description="Low complexity" evidence="3">
    <location>
        <begin position="269"/>
        <end position="278"/>
    </location>
</feature>
<feature type="compositionally biased region" description="Acidic residues" evidence="3">
    <location>
        <begin position="2199"/>
        <end position="2212"/>
    </location>
</feature>
<feature type="compositionally biased region" description="Pro residues" evidence="3">
    <location>
        <begin position="772"/>
        <end position="784"/>
    </location>
</feature>
<feature type="compositionally biased region" description="Low complexity" evidence="3">
    <location>
        <begin position="2274"/>
        <end position="2283"/>
    </location>
</feature>
<feature type="compositionally biased region" description="Basic and acidic residues" evidence="3">
    <location>
        <begin position="2065"/>
        <end position="2081"/>
    </location>
</feature>
<feature type="region of interest" description="Disordered" evidence="3">
    <location>
        <begin position="2254"/>
        <end position="3042"/>
    </location>
</feature>
<feature type="compositionally biased region" description="Polar residues" evidence="3">
    <location>
        <begin position="2437"/>
        <end position="2454"/>
    </location>
</feature>
<feature type="region of interest" description="Disordered" evidence="3">
    <location>
        <begin position="389"/>
        <end position="413"/>
    </location>
</feature>
<dbReference type="PANTHER" id="PTHR13037:SF24">
    <property type="entry name" value="POLYCOMB PROTEIN PCL-RELATED"/>
    <property type="match status" value="1"/>
</dbReference>
<evidence type="ECO:0000313" key="4">
    <source>
        <dbReference type="EMBL" id="CEM47952.1"/>
    </source>
</evidence>
<protein>
    <submittedName>
        <fullName evidence="4">Uncharacterized protein</fullName>
    </submittedName>
</protein>
<feature type="compositionally biased region" description="Polar residues" evidence="3">
    <location>
        <begin position="1729"/>
        <end position="1739"/>
    </location>
</feature>
<dbReference type="PROSITE" id="PS50297">
    <property type="entry name" value="ANK_REP_REGION"/>
    <property type="match status" value="1"/>
</dbReference>
<feature type="compositionally biased region" description="Basic and acidic residues" evidence="3">
    <location>
        <begin position="726"/>
        <end position="744"/>
    </location>
</feature>
<evidence type="ECO:0000256" key="3">
    <source>
        <dbReference type="SAM" id="MobiDB-lite"/>
    </source>
</evidence>
<feature type="compositionally biased region" description="Basic and acidic residues" evidence="3">
    <location>
        <begin position="2090"/>
        <end position="2121"/>
    </location>
</feature>
<keyword evidence="2" id="KW-0040">ANK repeat</keyword>
<dbReference type="Pfam" id="PF12796">
    <property type="entry name" value="Ank_2"/>
    <property type="match status" value="1"/>
</dbReference>